<feature type="repeat" description="WD" evidence="6">
    <location>
        <begin position="450"/>
        <end position="489"/>
    </location>
</feature>
<dbReference type="Pfam" id="PF00400">
    <property type="entry name" value="WD40"/>
    <property type="match status" value="6"/>
</dbReference>
<dbReference type="Gene3D" id="2.130.10.10">
    <property type="entry name" value="YVTN repeat-like/Quinoprotein amine dehydrogenase"/>
    <property type="match status" value="1"/>
</dbReference>
<evidence type="ECO:0000256" key="1">
    <source>
        <dbReference type="ARBA" id="ARBA00004906"/>
    </source>
</evidence>
<reference evidence="9 10" key="1">
    <citation type="submission" date="2016-07" db="EMBL/GenBank/DDBJ databases">
        <title>Pervasive Adenine N6-methylation of Active Genes in Fungi.</title>
        <authorList>
            <consortium name="DOE Joint Genome Institute"/>
            <person name="Mondo S.J."/>
            <person name="Dannebaum R.O."/>
            <person name="Kuo R.C."/>
            <person name="Labutti K."/>
            <person name="Haridas S."/>
            <person name="Kuo A."/>
            <person name="Salamov A."/>
            <person name="Ahrendt S.R."/>
            <person name="Lipzen A."/>
            <person name="Sullivan W."/>
            <person name="Andreopoulos W.B."/>
            <person name="Clum A."/>
            <person name="Lindquist E."/>
            <person name="Daum C."/>
            <person name="Ramamoorthy G.K."/>
            <person name="Gryganskyi A."/>
            <person name="Culley D."/>
            <person name="Magnuson J.K."/>
            <person name="James T.Y."/>
            <person name="O'Malley M.A."/>
            <person name="Stajich J.E."/>
            <person name="Spatafora J.W."/>
            <person name="Visel A."/>
            <person name="Grigoriev I.V."/>
        </authorList>
    </citation>
    <scope>NUCLEOTIDE SEQUENCE [LARGE SCALE GENOMIC DNA]</scope>
    <source>
        <strain evidence="9 10">CBS 129021</strain>
    </source>
</reference>
<proteinExistence type="inferred from homology"/>
<name>A0A1Y2EF40_9PEZI</name>
<feature type="compositionally biased region" description="Pro residues" evidence="7">
    <location>
        <begin position="66"/>
        <end position="76"/>
    </location>
</feature>
<evidence type="ECO:0000313" key="9">
    <source>
        <dbReference type="EMBL" id="ORY69886.1"/>
    </source>
</evidence>
<dbReference type="InterPro" id="IPR015943">
    <property type="entry name" value="WD40/YVTN_repeat-like_dom_sf"/>
</dbReference>
<sequence length="677" mass="74645">MAGYARPISFSERRGSVLGDDLTLKTSHGPVINQRMDKMVQPRPRGPPTPSMSTPAPDFDQQLTGSPPPPPTPAASPGPTHAQPDWSDAAEDEDFFLAHVRQHFQNCSSPQRNRLLADLLNMCTTQQLSFVHQFVSPLLKKDPFTSLPDELCLRILSFIDDPQVLARASQVSRRWRDLLSDDVTWKNLCVKHDYGRRLSEVSYGVPSYAPRRPSAVPLSDPEFVNHSFPGAVPTALAGVPSHQPSHSFEGLRSTASSPRPKLRSYKSHFKQRYLVESAWRTGGRNTTRTITQDNRVVTSLHLTPKYIVVALDNARIHIFDREGNALRTLSGHVMGVWAMVPWEDTLVSGGCDRDVRVWDMTTGTCMHTLRGHTSTVRCLKMSDSSTAISGSRDTTLRIWDIRQGVCRNVLVGHQASVRCLEIKGDIVVSGSYDATAKIWSISEGRCLHTLSGHFSQIYAIAFDGHRVITGSLDTSVRVWDAHTGEAIAVLQGHTSLVGQLQLRGNTLVTGGSDGSVRVWSLEKMCPIHRLAAHDNSVTSLQFDDTRVVSGGSDGRVKVWDVKTGHLVRELIAAESVWRVVFEDEKCVAVANRGSRVMMEVWSFSPPEDAYERPMSLTQRIGAEAPIRPQNVVDYRRSTLGLPASASPVEDLGSQDVHMSDAGPSTAPSGNTTFFHDD</sequence>
<dbReference type="InterPro" id="IPR036322">
    <property type="entry name" value="WD40_repeat_dom_sf"/>
</dbReference>
<feature type="domain" description="F-box" evidence="8">
    <location>
        <begin position="141"/>
        <end position="188"/>
    </location>
</feature>
<evidence type="ECO:0000256" key="3">
    <source>
        <dbReference type="ARBA" id="ARBA00022574"/>
    </source>
</evidence>
<comment type="caution">
    <text evidence="9">The sequence shown here is derived from an EMBL/GenBank/DDBJ whole genome shotgun (WGS) entry which is preliminary data.</text>
</comment>
<dbReference type="InterPro" id="IPR020472">
    <property type="entry name" value="WD40_PAC1"/>
</dbReference>
<feature type="repeat" description="WD" evidence="6">
    <location>
        <begin position="410"/>
        <end position="449"/>
    </location>
</feature>
<dbReference type="PROSITE" id="PS50181">
    <property type="entry name" value="FBOX"/>
    <property type="match status" value="1"/>
</dbReference>
<dbReference type="AlphaFoldDB" id="A0A1Y2EF40"/>
<dbReference type="PROSITE" id="PS00678">
    <property type="entry name" value="WD_REPEATS_1"/>
    <property type="match status" value="4"/>
</dbReference>
<feature type="repeat" description="WD" evidence="6">
    <location>
        <begin position="369"/>
        <end position="409"/>
    </location>
</feature>
<feature type="repeat" description="WD" evidence="6">
    <location>
        <begin position="329"/>
        <end position="368"/>
    </location>
</feature>
<dbReference type="CDD" id="cd00200">
    <property type="entry name" value="WD40"/>
    <property type="match status" value="1"/>
</dbReference>
<keyword evidence="4" id="KW-0677">Repeat</keyword>
<dbReference type="Proteomes" id="UP000193689">
    <property type="component" value="Unassembled WGS sequence"/>
</dbReference>
<organism evidence="9 10">
    <name type="scientific">Pseudomassariella vexata</name>
    <dbReference type="NCBI Taxonomy" id="1141098"/>
    <lineage>
        <taxon>Eukaryota</taxon>
        <taxon>Fungi</taxon>
        <taxon>Dikarya</taxon>
        <taxon>Ascomycota</taxon>
        <taxon>Pezizomycotina</taxon>
        <taxon>Sordariomycetes</taxon>
        <taxon>Xylariomycetidae</taxon>
        <taxon>Amphisphaeriales</taxon>
        <taxon>Pseudomassariaceae</taxon>
        <taxon>Pseudomassariella</taxon>
    </lineage>
</organism>
<keyword evidence="5" id="KW-0833">Ubl conjugation pathway</keyword>
<keyword evidence="10" id="KW-1185">Reference proteome</keyword>
<dbReference type="PROSITE" id="PS50294">
    <property type="entry name" value="WD_REPEATS_REGION"/>
    <property type="match status" value="5"/>
</dbReference>
<dbReference type="SMART" id="SM00320">
    <property type="entry name" value="WD40"/>
    <property type="match status" value="7"/>
</dbReference>
<evidence type="ECO:0000313" key="10">
    <source>
        <dbReference type="Proteomes" id="UP000193689"/>
    </source>
</evidence>
<evidence type="ECO:0000256" key="2">
    <source>
        <dbReference type="ARBA" id="ARBA00007968"/>
    </source>
</evidence>
<dbReference type="InterPro" id="IPR036047">
    <property type="entry name" value="F-box-like_dom_sf"/>
</dbReference>
<feature type="compositionally biased region" description="Polar residues" evidence="7">
    <location>
        <begin position="665"/>
        <end position="677"/>
    </location>
</feature>
<dbReference type="RefSeq" id="XP_040719836.1">
    <property type="nucleotide sequence ID" value="XM_040865793.1"/>
</dbReference>
<dbReference type="SUPFAM" id="SSF50978">
    <property type="entry name" value="WD40 repeat-like"/>
    <property type="match status" value="1"/>
</dbReference>
<feature type="repeat" description="WD" evidence="6">
    <location>
        <begin position="490"/>
        <end position="522"/>
    </location>
</feature>
<dbReference type="EMBL" id="MCFJ01000002">
    <property type="protein sequence ID" value="ORY69886.1"/>
    <property type="molecule type" value="Genomic_DNA"/>
</dbReference>
<evidence type="ECO:0000256" key="6">
    <source>
        <dbReference type="PROSITE-ProRule" id="PRU00221"/>
    </source>
</evidence>
<feature type="region of interest" description="Disordered" evidence="7">
    <location>
        <begin position="643"/>
        <end position="677"/>
    </location>
</feature>
<dbReference type="InterPro" id="IPR001810">
    <property type="entry name" value="F-box_dom"/>
</dbReference>
<dbReference type="PROSITE" id="PS50082">
    <property type="entry name" value="WD_REPEATS_2"/>
    <property type="match status" value="6"/>
</dbReference>
<dbReference type="InterPro" id="IPR019775">
    <property type="entry name" value="WD40_repeat_CS"/>
</dbReference>
<dbReference type="PRINTS" id="PR00320">
    <property type="entry name" value="GPROTEINBRPT"/>
</dbReference>
<dbReference type="Gene3D" id="1.20.1280.50">
    <property type="match status" value="1"/>
</dbReference>
<feature type="region of interest" description="Disordered" evidence="7">
    <location>
        <begin position="1"/>
        <end position="87"/>
    </location>
</feature>
<dbReference type="GeneID" id="63782005"/>
<evidence type="ECO:0000259" key="8">
    <source>
        <dbReference type="PROSITE" id="PS50181"/>
    </source>
</evidence>
<dbReference type="SUPFAM" id="SSF81383">
    <property type="entry name" value="F-box domain"/>
    <property type="match status" value="1"/>
</dbReference>
<protein>
    <submittedName>
        <fullName evidence="9">WD40-repeat-containing domain protein</fullName>
    </submittedName>
</protein>
<feature type="repeat" description="WD" evidence="6">
    <location>
        <begin position="530"/>
        <end position="569"/>
    </location>
</feature>
<evidence type="ECO:0000256" key="5">
    <source>
        <dbReference type="ARBA" id="ARBA00022786"/>
    </source>
</evidence>
<evidence type="ECO:0000256" key="7">
    <source>
        <dbReference type="SAM" id="MobiDB-lite"/>
    </source>
</evidence>
<accession>A0A1Y2EF40</accession>
<gene>
    <name evidence="9" type="ORF">BCR38DRAFT_94705</name>
</gene>
<dbReference type="InParanoid" id="A0A1Y2EF40"/>
<dbReference type="PANTHER" id="PTHR19872">
    <property type="entry name" value="UBIQUITIN LIGASE SPECIFICITY FACTOR/HREP PROTEIN"/>
    <property type="match status" value="1"/>
</dbReference>
<dbReference type="PANTHER" id="PTHR19872:SF9">
    <property type="entry name" value="UBIQUITIN-BINDING SDF UBIQUITIN LIGASE COMPLEX SUBUNIT"/>
    <property type="match status" value="1"/>
</dbReference>
<comment type="pathway">
    <text evidence="1">Protein modification; protein ubiquitination.</text>
</comment>
<dbReference type="InterPro" id="IPR051075">
    <property type="entry name" value="SCF_subunit_WD-repeat"/>
</dbReference>
<dbReference type="Pfam" id="PF12937">
    <property type="entry name" value="F-box-like"/>
    <property type="match status" value="1"/>
</dbReference>
<evidence type="ECO:0000256" key="4">
    <source>
        <dbReference type="ARBA" id="ARBA00022737"/>
    </source>
</evidence>
<dbReference type="InterPro" id="IPR001680">
    <property type="entry name" value="WD40_rpt"/>
</dbReference>
<keyword evidence="3 6" id="KW-0853">WD repeat</keyword>
<dbReference type="SMART" id="SM00256">
    <property type="entry name" value="FBOX"/>
    <property type="match status" value="1"/>
</dbReference>
<dbReference type="STRING" id="1141098.A0A1Y2EF40"/>
<comment type="similarity">
    <text evidence="2">Belongs to the WD repeat MET30/SCONB/SCON-2 family.</text>
</comment>
<dbReference type="OrthoDB" id="190105at2759"/>